<sequence length="349" mass="39139">MGMDNSTTLAIHWVFSVVAIALITLRLAIKSYTRYKYTLGDYFAVGALFCVLVRLPIIHVVLIWGTNNMPVAYRQSHHFSPQEIYHRETGSKLILLDRVVYNSYLWLQKLVLLDTYRRLIHHLPWEKTTLWAYGGVFAATYVTVQTVTFTECHPFDHYWMVVPDPGSCCQAQVQLITLGILNIVTDVMLIVLPIPVLILVKRSLLQKLQLSCLFALGFFIVAITIIRLPQNANNSTAQVNRTTWASTELLAAAIVANAPVIYGFWRGARLASQNNTRESSSNRFFNSRQASRKGAQAGDLDVEDENNDNKHDGRVNLGNLPPGMSSSTALRSTAATQADNRSLDPRDDT</sequence>
<evidence type="ECO:0000256" key="1">
    <source>
        <dbReference type="ARBA" id="ARBA00004141"/>
    </source>
</evidence>
<feature type="transmembrane region" description="Helical" evidence="7">
    <location>
        <begin position="175"/>
        <end position="200"/>
    </location>
</feature>
<feature type="compositionally biased region" description="Low complexity" evidence="6">
    <location>
        <begin position="325"/>
        <end position="338"/>
    </location>
</feature>
<evidence type="ECO:0000256" key="3">
    <source>
        <dbReference type="ARBA" id="ARBA00022989"/>
    </source>
</evidence>
<feature type="transmembrane region" description="Helical" evidence="7">
    <location>
        <begin position="41"/>
        <end position="65"/>
    </location>
</feature>
<feature type="compositionally biased region" description="Low complexity" evidence="6">
    <location>
        <begin position="276"/>
        <end position="289"/>
    </location>
</feature>
<organism evidence="9 10">
    <name type="scientific">Talaromyces rugulosus</name>
    <name type="common">Penicillium rugulosum</name>
    <dbReference type="NCBI Taxonomy" id="121627"/>
    <lineage>
        <taxon>Eukaryota</taxon>
        <taxon>Fungi</taxon>
        <taxon>Dikarya</taxon>
        <taxon>Ascomycota</taxon>
        <taxon>Pezizomycotina</taxon>
        <taxon>Eurotiomycetes</taxon>
        <taxon>Eurotiomycetidae</taxon>
        <taxon>Eurotiales</taxon>
        <taxon>Trichocomaceae</taxon>
        <taxon>Talaromyces</taxon>
        <taxon>Talaromyces sect. Islandici</taxon>
    </lineage>
</organism>
<feature type="region of interest" description="Disordered" evidence="6">
    <location>
        <begin position="276"/>
        <end position="349"/>
    </location>
</feature>
<comment type="subcellular location">
    <subcellularLocation>
        <location evidence="1">Membrane</location>
        <topology evidence="1">Multi-pass membrane protein</topology>
    </subcellularLocation>
</comment>
<evidence type="ECO:0000259" key="8">
    <source>
        <dbReference type="Pfam" id="PF20684"/>
    </source>
</evidence>
<protein>
    <recommendedName>
        <fullName evidence="8">Rhodopsin domain-containing protein</fullName>
    </recommendedName>
</protein>
<dbReference type="Proteomes" id="UP000509510">
    <property type="component" value="Chromosome IV"/>
</dbReference>
<name>A0A7H8R002_TALRU</name>
<dbReference type="GO" id="GO:0016020">
    <property type="term" value="C:membrane"/>
    <property type="evidence" value="ECO:0007669"/>
    <property type="project" value="UniProtKB-SubCell"/>
</dbReference>
<dbReference type="EMBL" id="CP055901">
    <property type="protein sequence ID" value="QKX59680.1"/>
    <property type="molecule type" value="Genomic_DNA"/>
</dbReference>
<dbReference type="PANTHER" id="PTHR33048:SF166">
    <property type="entry name" value="PTH11-LIKE INTEGRAL MEMBRANE PROTEIN"/>
    <property type="match status" value="1"/>
</dbReference>
<evidence type="ECO:0000313" key="9">
    <source>
        <dbReference type="EMBL" id="QKX59680.1"/>
    </source>
</evidence>
<keyword evidence="3 7" id="KW-1133">Transmembrane helix</keyword>
<feature type="transmembrane region" description="Helical" evidence="7">
    <location>
        <begin position="212"/>
        <end position="229"/>
    </location>
</feature>
<feature type="transmembrane region" description="Helical" evidence="7">
    <location>
        <begin position="249"/>
        <end position="265"/>
    </location>
</feature>
<proteinExistence type="inferred from homology"/>
<dbReference type="Pfam" id="PF20684">
    <property type="entry name" value="Fung_rhodopsin"/>
    <property type="match status" value="1"/>
</dbReference>
<evidence type="ECO:0000256" key="6">
    <source>
        <dbReference type="SAM" id="MobiDB-lite"/>
    </source>
</evidence>
<evidence type="ECO:0000256" key="7">
    <source>
        <dbReference type="SAM" id="Phobius"/>
    </source>
</evidence>
<feature type="domain" description="Rhodopsin" evidence="8">
    <location>
        <begin position="25"/>
        <end position="262"/>
    </location>
</feature>
<accession>A0A7H8R002</accession>
<keyword evidence="2 7" id="KW-0812">Transmembrane</keyword>
<dbReference type="GeneID" id="55994313"/>
<dbReference type="RefSeq" id="XP_035345857.1">
    <property type="nucleotide sequence ID" value="XM_035489964.1"/>
</dbReference>
<dbReference type="OrthoDB" id="4222864at2759"/>
<keyword evidence="4 7" id="KW-0472">Membrane</keyword>
<feature type="transmembrane region" description="Helical" evidence="7">
    <location>
        <begin position="12"/>
        <end position="29"/>
    </location>
</feature>
<reference evidence="10" key="1">
    <citation type="submission" date="2020-06" db="EMBL/GenBank/DDBJ databases">
        <title>A chromosome-scale genome assembly of Talaromyces rugulosus W13939.</title>
        <authorList>
            <person name="Wang B."/>
            <person name="Guo L."/>
            <person name="Ye K."/>
            <person name="Wang L."/>
        </authorList>
    </citation>
    <scope>NUCLEOTIDE SEQUENCE [LARGE SCALE GENOMIC DNA]</scope>
    <source>
        <strain evidence="10">W13939</strain>
    </source>
</reference>
<evidence type="ECO:0000313" key="10">
    <source>
        <dbReference type="Proteomes" id="UP000509510"/>
    </source>
</evidence>
<keyword evidence="10" id="KW-1185">Reference proteome</keyword>
<dbReference type="AlphaFoldDB" id="A0A7H8R002"/>
<evidence type="ECO:0000256" key="2">
    <source>
        <dbReference type="ARBA" id="ARBA00022692"/>
    </source>
</evidence>
<evidence type="ECO:0000256" key="5">
    <source>
        <dbReference type="ARBA" id="ARBA00038359"/>
    </source>
</evidence>
<gene>
    <name evidence="9" type="ORF">TRUGW13939_06820</name>
</gene>
<dbReference type="PANTHER" id="PTHR33048">
    <property type="entry name" value="PTH11-LIKE INTEGRAL MEMBRANE PROTEIN (AFU_ORTHOLOGUE AFUA_5G11245)"/>
    <property type="match status" value="1"/>
</dbReference>
<comment type="similarity">
    <text evidence="5">Belongs to the SAT4 family.</text>
</comment>
<dbReference type="InterPro" id="IPR052337">
    <property type="entry name" value="SAT4-like"/>
</dbReference>
<dbReference type="InterPro" id="IPR049326">
    <property type="entry name" value="Rhodopsin_dom_fungi"/>
</dbReference>
<evidence type="ECO:0000256" key="4">
    <source>
        <dbReference type="ARBA" id="ARBA00023136"/>
    </source>
</evidence>
<dbReference type="KEGG" id="trg:TRUGW13939_06820"/>